<proteinExistence type="predicted"/>
<gene>
    <name evidence="2" type="ORF">H7849_08295</name>
</gene>
<dbReference type="AlphaFoldDB" id="A0A7G8BMX3"/>
<dbReference type="RefSeq" id="WP_186745613.1">
    <property type="nucleotide sequence ID" value="NZ_CP060394.1"/>
</dbReference>
<dbReference type="KEGG" id="adin:H7849_08295"/>
<protein>
    <submittedName>
        <fullName evidence="2">Uncharacterized protein</fullName>
    </submittedName>
</protein>
<evidence type="ECO:0000256" key="1">
    <source>
        <dbReference type="SAM" id="SignalP"/>
    </source>
</evidence>
<name>A0A7G8BMX3_9BACT</name>
<evidence type="ECO:0000313" key="3">
    <source>
        <dbReference type="Proteomes" id="UP000515312"/>
    </source>
</evidence>
<accession>A0A7G8BMX3</accession>
<keyword evidence="1" id="KW-0732">Signal</keyword>
<organism evidence="2 3">
    <name type="scientific">Alloacidobacterium dinghuense</name>
    <dbReference type="NCBI Taxonomy" id="2763107"/>
    <lineage>
        <taxon>Bacteria</taxon>
        <taxon>Pseudomonadati</taxon>
        <taxon>Acidobacteriota</taxon>
        <taxon>Terriglobia</taxon>
        <taxon>Terriglobales</taxon>
        <taxon>Acidobacteriaceae</taxon>
        <taxon>Alloacidobacterium</taxon>
    </lineage>
</organism>
<evidence type="ECO:0000313" key="2">
    <source>
        <dbReference type="EMBL" id="QNI33893.1"/>
    </source>
</evidence>
<reference evidence="2 3" key="1">
    <citation type="submission" date="2020-08" db="EMBL/GenBank/DDBJ databases">
        <title>Edaphobacter telluris sp. nov. and Acidobacterium dinghuensis sp. nov., two acidobacteria isolated from forest soil.</title>
        <authorList>
            <person name="Fu J."/>
            <person name="Qiu L."/>
        </authorList>
    </citation>
    <scope>NUCLEOTIDE SEQUENCE [LARGE SCALE GENOMIC DNA]</scope>
    <source>
        <strain evidence="2">4Y35</strain>
    </source>
</reference>
<feature type="chain" id="PRO_5028987850" evidence="1">
    <location>
        <begin position="25"/>
        <end position="240"/>
    </location>
</feature>
<sequence length="240" mass="26568">MRRLKFAAALVALCTMLSVTRSLRSLPQAGWREWSGQVDGAALLPPTGPIPKSYKSYSLFLICNPQWLAPEKSGGLYDLYLNFQAFGRTIGDDQLAVWFLKSWSHSFDPALANEIDVERSVRFCKAWGLKPSAGPHIVVTTTYPDESKLSDGLPKNSAVFELGNMSPNQISDLITKLTDELVQKGHVENSATPSPPPPSMWVQLLESTQQLINNFGCAWSFKIDAGPVKTDLHSCHYQKT</sequence>
<dbReference type="EMBL" id="CP060394">
    <property type="protein sequence ID" value="QNI33893.1"/>
    <property type="molecule type" value="Genomic_DNA"/>
</dbReference>
<dbReference type="Proteomes" id="UP000515312">
    <property type="component" value="Chromosome"/>
</dbReference>
<feature type="signal peptide" evidence="1">
    <location>
        <begin position="1"/>
        <end position="24"/>
    </location>
</feature>
<keyword evidence="3" id="KW-1185">Reference proteome</keyword>